<feature type="transmembrane region" description="Helical" evidence="2">
    <location>
        <begin position="338"/>
        <end position="360"/>
    </location>
</feature>
<sequence>MMGDNLIVQFVIFLVNIVIVFPIWLTLLLPLTIAFSVYNRLKKHKQPLFLEIDSVATDLIPQQDRKYDVVIYGATGFTGKMACEYIAKQYPKLRWAIGGRSSSKLQEVVKHLSGIDSNLEKNLDIIIADSYNVEQLKKMVQNTKVVVSTVGPYTAYGNYLVALCCQYGTHYTDLTGELDWVKVIIEKYDSLAVKSGAQIVNTCGYDSIPFDLTTLYLNEQMNKQKNQRLKSVYGYCEQYLNASGGTLASVVYILTHKSSFVSKLGYDALLKNIGENTQSKSNFKFTFKFLVGYAKEFKKFFGLSVGMLGNGQIVKRSNALLHYHEDFRYGESVIHPNIFSAINTFLGILLLLPLLIVTPLKQTIGKLILPNPGEGPSQKEMDKGFLIFTAIGKGENGAELKAAFTMPTDPGYRDTARILAESGITLALNQDQIKVKGGFYTSASCQGNILLEKICQTGSTIQIVQ</sequence>
<organism evidence="4">
    <name type="scientific">Philasterides dicentrarchi</name>
    <dbReference type="NCBI Taxonomy" id="282688"/>
    <lineage>
        <taxon>Eukaryota</taxon>
        <taxon>Sar</taxon>
        <taxon>Alveolata</taxon>
        <taxon>Ciliophora</taxon>
        <taxon>Intramacronucleata</taxon>
        <taxon>Oligohymenophorea</taxon>
        <taxon>Scuticociliatia</taxon>
        <taxon>Philasterida</taxon>
        <taxon>Philasteridae</taxon>
        <taxon>Philasterides</taxon>
    </lineage>
</organism>
<keyword evidence="2" id="KW-0472">Membrane</keyword>
<keyword evidence="2" id="KW-1133">Transmembrane helix</keyword>
<evidence type="ECO:0000256" key="2">
    <source>
        <dbReference type="SAM" id="Phobius"/>
    </source>
</evidence>
<evidence type="ECO:0000313" key="4">
    <source>
        <dbReference type="EMBL" id="QBK46534.1"/>
    </source>
</evidence>
<evidence type="ECO:0000259" key="3">
    <source>
        <dbReference type="Pfam" id="PF03435"/>
    </source>
</evidence>
<dbReference type="GO" id="GO:0005811">
    <property type="term" value="C:lipid droplet"/>
    <property type="evidence" value="ECO:0007669"/>
    <property type="project" value="TreeGrafter"/>
</dbReference>
<dbReference type="InterPro" id="IPR036291">
    <property type="entry name" value="NAD(P)-bd_dom_sf"/>
</dbReference>
<feature type="domain" description="Saccharopine dehydrogenase NADP binding" evidence="3">
    <location>
        <begin position="69"/>
        <end position="175"/>
    </location>
</feature>
<dbReference type="GO" id="GO:0009247">
    <property type="term" value="P:glycolipid biosynthetic process"/>
    <property type="evidence" value="ECO:0007669"/>
    <property type="project" value="TreeGrafter"/>
</dbReference>
<reference evidence="4" key="1">
    <citation type="submission" date="2018-07" db="EMBL/GenBank/DDBJ databases">
        <title>Hydrogenases in Philasterides dicentrarchi.</title>
        <authorList>
            <person name="Lamas J."/>
            <person name="Folgueira I."/>
            <person name="Defelipe A."/>
            <person name="Sueiro R."/>
            <person name="Leiro J."/>
        </authorList>
    </citation>
    <scope>NUCLEOTIDE SEQUENCE</scope>
</reference>
<dbReference type="InterPro" id="IPR005097">
    <property type="entry name" value="Sacchrp_dh_NADP-bd"/>
</dbReference>
<evidence type="ECO:0000256" key="1">
    <source>
        <dbReference type="ARBA" id="ARBA00038048"/>
    </source>
</evidence>
<dbReference type="GO" id="GO:0005886">
    <property type="term" value="C:plasma membrane"/>
    <property type="evidence" value="ECO:0007669"/>
    <property type="project" value="TreeGrafter"/>
</dbReference>
<feature type="transmembrane region" description="Helical" evidence="2">
    <location>
        <begin position="6"/>
        <end position="38"/>
    </location>
</feature>
<dbReference type="PANTHER" id="PTHR12286:SF5">
    <property type="entry name" value="SACCHAROPINE DEHYDROGENASE-LIKE OXIDOREDUCTASE"/>
    <property type="match status" value="1"/>
</dbReference>
<dbReference type="AlphaFoldDB" id="A0A481XSS4"/>
<proteinExistence type="evidence at transcript level"/>
<dbReference type="PANTHER" id="PTHR12286">
    <property type="entry name" value="SACCHAROPINE DEHYDROGENASE-LIKE OXIDOREDUCTASE"/>
    <property type="match status" value="1"/>
</dbReference>
<dbReference type="EMBL" id="MH630446">
    <property type="protein sequence ID" value="QBK46534.1"/>
    <property type="molecule type" value="mRNA"/>
</dbReference>
<dbReference type="SUPFAM" id="SSF51735">
    <property type="entry name" value="NAD(P)-binding Rossmann-fold domains"/>
    <property type="match status" value="1"/>
</dbReference>
<name>A0A481XSS4_9CILI</name>
<dbReference type="InterPro" id="IPR051276">
    <property type="entry name" value="Saccharopine_DH-like_oxidrdct"/>
</dbReference>
<comment type="similarity">
    <text evidence="1">Belongs to the saccharopine dehydrogenase family.</text>
</comment>
<dbReference type="Pfam" id="PF03435">
    <property type="entry name" value="Sacchrp_dh_NADP"/>
    <property type="match status" value="1"/>
</dbReference>
<keyword evidence="2" id="KW-0812">Transmembrane</keyword>
<dbReference type="Gene3D" id="3.40.50.720">
    <property type="entry name" value="NAD(P)-binding Rossmann-like Domain"/>
    <property type="match status" value="1"/>
</dbReference>
<accession>A0A481XSS4</accession>
<dbReference type="GO" id="GO:0005739">
    <property type="term" value="C:mitochondrion"/>
    <property type="evidence" value="ECO:0007669"/>
    <property type="project" value="TreeGrafter"/>
</dbReference>
<protein>
    <submittedName>
        <fullName evidence="4">Saccharopine dehydrogenase</fullName>
    </submittedName>
</protein>